<dbReference type="InterPro" id="IPR036465">
    <property type="entry name" value="vWFA_dom_sf"/>
</dbReference>
<dbReference type="EMBL" id="JBHRSS010000003">
    <property type="protein sequence ID" value="MFC3103070.1"/>
    <property type="molecule type" value="Genomic_DNA"/>
</dbReference>
<gene>
    <name evidence="2" type="ORF">ACFOSU_04120</name>
</gene>
<comment type="caution">
    <text evidence="2">The sequence shown here is derived from an EMBL/GenBank/DDBJ whole genome shotgun (WGS) entry which is preliminary data.</text>
</comment>
<name>A0ABV7EK65_9GAMM</name>
<dbReference type="RefSeq" id="WP_380686739.1">
    <property type="nucleotide sequence ID" value="NZ_JBHRSS010000003.1"/>
</dbReference>
<sequence length="499" mass="56138">MERTLASFVRALRMADVRVSTAETLDAFRVAEMIGWQDRQRLKDALGAVLAKSQNETGAFDACFDQFFYFDDLKSDDGHSADDAIDPNRPESEPEPPDNQAIGHGEGQGGGGGNGDVGSDGDPDAGHGGATDLSEARVRVEDMSAPSSSLGRLLMADDRTALAMAISHAAGENKLEDIRFFTQKGLYTRRILEQMGRSELIDEIITLDASTAPPDQRLATELRTRSDRLREQVRDHVERQFLLHADAHGERLRADMVRKARVTNVARYNDPLMRRVIARMARQLVAAHSRKRRITKRGTLDLPRMMRKNMRYDGNMVELAWKSKRIDKPRVFAVCDVSGSVASYARFMLMFLYSLEEVLPKVRAFAFSSQLGEVTDLFKRYDLDEAIKRTLAAHGQGSTDYGRALADFEALALDDVDRRSTVLILGDARNNEGDPRTDLLRKIYQRSQRVIWLNPEQRVSWDSGDSEMCRYRAHCHQVNECGSLEQLERVVSDLLRAVT</sequence>
<feature type="compositionally biased region" description="Basic and acidic residues" evidence="1">
    <location>
        <begin position="78"/>
        <end position="92"/>
    </location>
</feature>
<dbReference type="PANTHER" id="PTHR39338:SF5">
    <property type="entry name" value="BLR6139 PROTEIN"/>
    <property type="match status" value="1"/>
</dbReference>
<feature type="region of interest" description="Disordered" evidence="1">
    <location>
        <begin position="78"/>
        <end position="147"/>
    </location>
</feature>
<dbReference type="InterPro" id="IPR011195">
    <property type="entry name" value="UCP010256"/>
</dbReference>
<protein>
    <submittedName>
        <fullName evidence="2">VWA domain-containing protein</fullName>
    </submittedName>
</protein>
<reference evidence="3" key="1">
    <citation type="journal article" date="2019" name="Int. J. Syst. Evol. Microbiol.">
        <title>The Global Catalogue of Microorganisms (GCM) 10K type strain sequencing project: providing services to taxonomists for standard genome sequencing and annotation.</title>
        <authorList>
            <consortium name="The Broad Institute Genomics Platform"/>
            <consortium name="The Broad Institute Genome Sequencing Center for Infectious Disease"/>
            <person name="Wu L."/>
            <person name="Ma J."/>
        </authorList>
    </citation>
    <scope>NUCLEOTIDE SEQUENCE [LARGE SCALE GENOMIC DNA]</scope>
    <source>
        <strain evidence="3">KCTC 52640</strain>
    </source>
</reference>
<dbReference type="Proteomes" id="UP001595462">
    <property type="component" value="Unassembled WGS sequence"/>
</dbReference>
<evidence type="ECO:0000256" key="1">
    <source>
        <dbReference type="SAM" id="MobiDB-lite"/>
    </source>
</evidence>
<dbReference type="SUPFAM" id="SSF53300">
    <property type="entry name" value="vWA-like"/>
    <property type="match status" value="1"/>
</dbReference>
<dbReference type="PANTHER" id="PTHR39338">
    <property type="entry name" value="BLL5662 PROTEIN-RELATED"/>
    <property type="match status" value="1"/>
</dbReference>
<organism evidence="2 3">
    <name type="scientific">Salinisphaera aquimarina</name>
    <dbReference type="NCBI Taxonomy" id="2094031"/>
    <lineage>
        <taxon>Bacteria</taxon>
        <taxon>Pseudomonadati</taxon>
        <taxon>Pseudomonadota</taxon>
        <taxon>Gammaproteobacteria</taxon>
        <taxon>Salinisphaerales</taxon>
        <taxon>Salinisphaeraceae</taxon>
        <taxon>Salinisphaera</taxon>
    </lineage>
</organism>
<keyword evidence="3" id="KW-1185">Reference proteome</keyword>
<dbReference type="InterPro" id="IPR008912">
    <property type="entry name" value="Uncharacterised_CoxE"/>
</dbReference>
<feature type="compositionally biased region" description="Gly residues" evidence="1">
    <location>
        <begin position="104"/>
        <end position="118"/>
    </location>
</feature>
<proteinExistence type="predicted"/>
<dbReference type="Pfam" id="PF05762">
    <property type="entry name" value="VWA_CoxE"/>
    <property type="match status" value="1"/>
</dbReference>
<dbReference type="PIRSF" id="PIRSF010256">
    <property type="entry name" value="CoxE_vWa"/>
    <property type="match status" value="1"/>
</dbReference>
<evidence type="ECO:0000313" key="2">
    <source>
        <dbReference type="EMBL" id="MFC3103070.1"/>
    </source>
</evidence>
<accession>A0ABV7EK65</accession>
<evidence type="ECO:0000313" key="3">
    <source>
        <dbReference type="Proteomes" id="UP001595462"/>
    </source>
</evidence>